<evidence type="ECO:0000313" key="2">
    <source>
        <dbReference type="Proteomes" id="UP000014500"/>
    </source>
</evidence>
<keyword evidence="2" id="KW-1185">Reference proteome</keyword>
<protein>
    <submittedName>
        <fullName evidence="1">Uncharacterized protein</fullName>
    </submittedName>
</protein>
<dbReference type="EMBL" id="JH431740">
    <property type="status" value="NOT_ANNOTATED_CDS"/>
    <property type="molecule type" value="Genomic_DNA"/>
</dbReference>
<reference evidence="2" key="1">
    <citation type="submission" date="2011-05" db="EMBL/GenBank/DDBJ databases">
        <authorList>
            <person name="Richards S.R."/>
            <person name="Qu J."/>
            <person name="Jiang H."/>
            <person name="Jhangiani S.N."/>
            <person name="Agravi P."/>
            <person name="Goodspeed R."/>
            <person name="Gross S."/>
            <person name="Mandapat C."/>
            <person name="Jackson L."/>
            <person name="Mathew T."/>
            <person name="Pu L."/>
            <person name="Thornton R."/>
            <person name="Saada N."/>
            <person name="Wilczek-Boney K.B."/>
            <person name="Lee S."/>
            <person name="Kovar C."/>
            <person name="Wu Y."/>
            <person name="Scherer S.E."/>
            <person name="Worley K.C."/>
            <person name="Muzny D.M."/>
            <person name="Gibbs R."/>
        </authorList>
    </citation>
    <scope>NUCLEOTIDE SEQUENCE</scope>
    <source>
        <strain evidence="2">Brora</strain>
    </source>
</reference>
<organism evidence="1 2">
    <name type="scientific">Strigamia maritima</name>
    <name type="common">European centipede</name>
    <name type="synonym">Geophilus maritimus</name>
    <dbReference type="NCBI Taxonomy" id="126957"/>
    <lineage>
        <taxon>Eukaryota</taxon>
        <taxon>Metazoa</taxon>
        <taxon>Ecdysozoa</taxon>
        <taxon>Arthropoda</taxon>
        <taxon>Myriapoda</taxon>
        <taxon>Chilopoda</taxon>
        <taxon>Pleurostigmophora</taxon>
        <taxon>Geophilomorpha</taxon>
        <taxon>Linotaeniidae</taxon>
        <taxon>Strigamia</taxon>
    </lineage>
</organism>
<proteinExistence type="predicted"/>
<dbReference type="EnsemblMetazoa" id="SMAR007132-RA">
    <property type="protein sequence ID" value="SMAR007132-PA"/>
    <property type="gene ID" value="SMAR007132"/>
</dbReference>
<reference evidence="1" key="2">
    <citation type="submission" date="2015-02" db="UniProtKB">
        <authorList>
            <consortium name="EnsemblMetazoa"/>
        </authorList>
    </citation>
    <scope>IDENTIFICATION</scope>
</reference>
<accession>T1J0S4</accession>
<name>T1J0S4_STRMM</name>
<dbReference type="Proteomes" id="UP000014500">
    <property type="component" value="Unassembled WGS sequence"/>
</dbReference>
<evidence type="ECO:0000313" key="1">
    <source>
        <dbReference type="EnsemblMetazoa" id="SMAR007132-PA"/>
    </source>
</evidence>
<sequence length="88" mass="10412">MGQKMTRQWRCASYEYENLCREVSHYDGSVTGCHWGFGHCYEVVIVMVRLNSIRPRRETLLIAGRQSNMTLKSCSIVRPWIKRGRRDF</sequence>
<dbReference type="AlphaFoldDB" id="T1J0S4"/>
<dbReference type="HOGENOM" id="CLU_2475381_0_0_1"/>